<sequence>MYFDKSPNPTVTMGINSDVTYKRFDFSFSGRVSLGNYNYNNVAAGSTYYGVYSSLGYLQNQTTAASLTQFKNVPLMTNQSDYYIQNASFFRMDNMNVGYTFPPYLKDKLKLRVSAGVQNVFVITPYKGLDPEIAGGLDNNFFPRPRIYQLGLNANF</sequence>
<proteinExistence type="predicted"/>
<reference evidence="1 2" key="1">
    <citation type="submission" date="2019-07" db="EMBL/GenBank/DDBJ databases">
        <title>Genomic Encyclopedia of Archaeal and Bacterial Type Strains, Phase II (KMG-II): from individual species to whole genera.</title>
        <authorList>
            <person name="Goeker M."/>
        </authorList>
    </citation>
    <scope>NUCLEOTIDE SEQUENCE [LARGE SCALE GENOMIC DNA]</scope>
    <source>
        <strain evidence="1 2">ATCC BAA-1854</strain>
    </source>
</reference>
<dbReference type="RefSeq" id="WP_144915946.1">
    <property type="nucleotide sequence ID" value="NZ_VLLI01000015.1"/>
</dbReference>
<evidence type="ECO:0000313" key="1">
    <source>
        <dbReference type="EMBL" id="TWI95578.1"/>
    </source>
</evidence>
<gene>
    <name evidence="1" type="ORF">JN11_04317</name>
</gene>
<keyword evidence="1" id="KW-0675">Receptor</keyword>
<organism evidence="1 2">
    <name type="scientific">Mucilaginibacter frigoritolerans</name>
    <dbReference type="NCBI Taxonomy" id="652788"/>
    <lineage>
        <taxon>Bacteria</taxon>
        <taxon>Pseudomonadati</taxon>
        <taxon>Bacteroidota</taxon>
        <taxon>Sphingobacteriia</taxon>
        <taxon>Sphingobacteriales</taxon>
        <taxon>Sphingobacteriaceae</taxon>
        <taxon>Mucilaginibacter</taxon>
    </lineage>
</organism>
<comment type="caution">
    <text evidence="1">The sequence shown here is derived from an EMBL/GenBank/DDBJ whole genome shotgun (WGS) entry which is preliminary data.</text>
</comment>
<dbReference type="Proteomes" id="UP000317010">
    <property type="component" value="Unassembled WGS sequence"/>
</dbReference>
<dbReference type="AlphaFoldDB" id="A0A562TQS0"/>
<protein>
    <submittedName>
        <fullName evidence="1">Iron complex outermembrane receptor protein</fullName>
    </submittedName>
</protein>
<dbReference type="SUPFAM" id="SSF56935">
    <property type="entry name" value="Porins"/>
    <property type="match status" value="1"/>
</dbReference>
<evidence type="ECO:0000313" key="2">
    <source>
        <dbReference type="Proteomes" id="UP000317010"/>
    </source>
</evidence>
<name>A0A562TQS0_9SPHI</name>
<dbReference type="OrthoDB" id="9768177at2"/>
<accession>A0A562TQS0</accession>
<dbReference type="EMBL" id="VLLI01000015">
    <property type="protein sequence ID" value="TWI95578.1"/>
    <property type="molecule type" value="Genomic_DNA"/>
</dbReference>
<keyword evidence="2" id="KW-1185">Reference proteome</keyword>